<evidence type="ECO:0000313" key="2">
    <source>
        <dbReference type="Ensembl" id="ENSMSIP00000032803.1"/>
    </source>
</evidence>
<sequence length="274" mass="29987">MTGVRRRRWKPPRRSESERIPMSKPASERHPCRGCPKGSGGAKVSPVTGLGQPSRNPAPVLTEFRVPMAAPAQLLQIALQDVGEEVAGAELHRVPAQRLADLRHRDPQQRPRVTLAHPAAWTPPQPFAATALQPCRLASAEPPIHSLGAPRRGNRPPSDPERPPQSLSSTERASLRAAILDSLRLPLDGRRGEAARAEGREIGGPGSAQWEESDRLGIDSRAWTPAGSRVTGRRWSLRLPDNRCRCLSLPADGKKEMSISRGFRHQQSGERTLL</sequence>
<keyword evidence="3" id="KW-1185">Reference proteome</keyword>
<feature type="compositionally biased region" description="Basic and acidic residues" evidence="1">
    <location>
        <begin position="13"/>
        <end position="31"/>
    </location>
</feature>
<dbReference type="Ensembl" id="ENSMSIT00000041375.1">
    <property type="protein sequence ID" value="ENSMSIP00000032803.1"/>
    <property type="gene ID" value="ENSMSIG00000027467.1"/>
</dbReference>
<dbReference type="AlphaFoldDB" id="A0A8C6I8X6"/>
<dbReference type="Proteomes" id="UP000694415">
    <property type="component" value="Unplaced"/>
</dbReference>
<proteinExistence type="predicted"/>
<organism evidence="2 3">
    <name type="scientific">Mus spicilegus</name>
    <name type="common">Mound-building mouse</name>
    <dbReference type="NCBI Taxonomy" id="10103"/>
    <lineage>
        <taxon>Eukaryota</taxon>
        <taxon>Metazoa</taxon>
        <taxon>Chordata</taxon>
        <taxon>Craniata</taxon>
        <taxon>Vertebrata</taxon>
        <taxon>Euteleostomi</taxon>
        <taxon>Mammalia</taxon>
        <taxon>Eutheria</taxon>
        <taxon>Euarchontoglires</taxon>
        <taxon>Glires</taxon>
        <taxon>Rodentia</taxon>
        <taxon>Myomorpha</taxon>
        <taxon>Muroidea</taxon>
        <taxon>Muridae</taxon>
        <taxon>Murinae</taxon>
        <taxon>Mus</taxon>
        <taxon>Mus</taxon>
    </lineage>
</organism>
<reference evidence="2" key="2">
    <citation type="submission" date="2025-09" db="UniProtKB">
        <authorList>
            <consortium name="Ensembl"/>
        </authorList>
    </citation>
    <scope>IDENTIFICATION</scope>
</reference>
<reference evidence="2" key="1">
    <citation type="submission" date="2025-08" db="UniProtKB">
        <authorList>
            <consortium name="Ensembl"/>
        </authorList>
    </citation>
    <scope>IDENTIFICATION</scope>
</reference>
<evidence type="ECO:0000256" key="1">
    <source>
        <dbReference type="SAM" id="MobiDB-lite"/>
    </source>
</evidence>
<feature type="compositionally biased region" description="Basic residues" evidence="1">
    <location>
        <begin position="1"/>
        <end position="12"/>
    </location>
</feature>
<accession>A0A8C6I8X6</accession>
<evidence type="ECO:0000313" key="3">
    <source>
        <dbReference type="Proteomes" id="UP000694415"/>
    </source>
</evidence>
<name>A0A8C6I8X6_MUSSI</name>
<dbReference type="GeneTree" id="ENSGT00900000143702"/>
<protein>
    <submittedName>
        <fullName evidence="2">Uncharacterized protein</fullName>
    </submittedName>
</protein>
<feature type="region of interest" description="Disordered" evidence="1">
    <location>
        <begin position="141"/>
        <end position="172"/>
    </location>
</feature>
<feature type="region of interest" description="Disordered" evidence="1">
    <location>
        <begin position="1"/>
        <end position="58"/>
    </location>
</feature>